<protein>
    <submittedName>
        <fullName evidence="3">Acyltransferase</fullName>
    </submittedName>
</protein>
<feature type="transmembrane region" description="Helical" evidence="1">
    <location>
        <begin position="163"/>
        <end position="185"/>
    </location>
</feature>
<keyword evidence="3" id="KW-0808">Transferase</keyword>
<dbReference type="GO" id="GO:0016020">
    <property type="term" value="C:membrane"/>
    <property type="evidence" value="ECO:0007669"/>
    <property type="project" value="TreeGrafter"/>
</dbReference>
<dbReference type="RefSeq" id="WP_129473062.1">
    <property type="nucleotide sequence ID" value="NZ_SDWS01000001.1"/>
</dbReference>
<dbReference type="PANTHER" id="PTHR23028">
    <property type="entry name" value="ACETYLTRANSFERASE"/>
    <property type="match status" value="1"/>
</dbReference>
<evidence type="ECO:0000313" key="4">
    <source>
        <dbReference type="Proteomes" id="UP000291838"/>
    </source>
</evidence>
<comment type="caution">
    <text evidence="3">The sequence shown here is derived from an EMBL/GenBank/DDBJ whole genome shotgun (WGS) entry which is preliminary data.</text>
</comment>
<feature type="transmembrane region" description="Helical" evidence="1">
    <location>
        <begin position="214"/>
        <end position="231"/>
    </location>
</feature>
<keyword evidence="4" id="KW-1185">Reference proteome</keyword>
<proteinExistence type="predicted"/>
<feature type="transmembrane region" description="Helical" evidence="1">
    <location>
        <begin position="96"/>
        <end position="115"/>
    </location>
</feature>
<dbReference type="InterPro" id="IPR002656">
    <property type="entry name" value="Acyl_transf_3_dom"/>
</dbReference>
<dbReference type="PANTHER" id="PTHR23028:SF53">
    <property type="entry name" value="ACYL_TRANSF_3 DOMAIN-CONTAINING PROTEIN"/>
    <property type="match status" value="1"/>
</dbReference>
<feature type="transmembrane region" description="Helical" evidence="1">
    <location>
        <begin position="236"/>
        <end position="255"/>
    </location>
</feature>
<feature type="domain" description="Acyltransferase 3" evidence="2">
    <location>
        <begin position="24"/>
        <end position="328"/>
    </location>
</feature>
<dbReference type="OrthoDB" id="9796461at2"/>
<accession>A0A4Q2S6V0</accession>
<evidence type="ECO:0000313" key="3">
    <source>
        <dbReference type="EMBL" id="RYB96109.1"/>
    </source>
</evidence>
<organism evidence="3 4">
    <name type="scientific">Nocardioides glacieisoli</name>
    <dbReference type="NCBI Taxonomy" id="1168730"/>
    <lineage>
        <taxon>Bacteria</taxon>
        <taxon>Bacillati</taxon>
        <taxon>Actinomycetota</taxon>
        <taxon>Actinomycetes</taxon>
        <taxon>Propionibacteriales</taxon>
        <taxon>Nocardioidaceae</taxon>
        <taxon>Nocardioides</taxon>
    </lineage>
</organism>
<dbReference type="Pfam" id="PF01757">
    <property type="entry name" value="Acyl_transf_3"/>
    <property type="match status" value="1"/>
</dbReference>
<name>A0A4Q2S6V0_9ACTN</name>
<dbReference type="Proteomes" id="UP000291838">
    <property type="component" value="Unassembled WGS sequence"/>
</dbReference>
<dbReference type="AlphaFoldDB" id="A0A4Q2S6V0"/>
<evidence type="ECO:0000259" key="2">
    <source>
        <dbReference type="Pfam" id="PF01757"/>
    </source>
</evidence>
<sequence length="356" mass="38662">MSTTATTHRFGPVRLGDRIGDRDNNFDILRLLAAWAVLVSHSFALVGEVEPLHQLDASLGAVGVLIFFSVSGLLIRRSWEYDPSPRDFWIKRALRLLPALAVVGLVTAFVLGPLVTSDGLRTYFGSWETWIYPVRITLLFPFGAGLPGVFEDLEYAGAVNGPLWSLPVEVFAYAGLAVLGVTGLLRRRGLMVALSVLGLAWAAVWISITNDSLGAIYVLAAFAVSATAYSFKDRIVLTWPLALVALVLCVLSGLGPDALRVVVWTVCAVYLCCWFAYALPPIGRRLTRLGDASYGVYIWAWPVQQATIELLGGDPSPWAVIAITTPIVWLLAQASWHLVEAPALKHKPRPTAGLVS</sequence>
<feature type="transmembrane region" description="Helical" evidence="1">
    <location>
        <begin position="57"/>
        <end position="75"/>
    </location>
</feature>
<gene>
    <name evidence="3" type="ORF">EUA06_00530</name>
</gene>
<keyword evidence="1" id="KW-0812">Transmembrane</keyword>
<feature type="transmembrane region" description="Helical" evidence="1">
    <location>
        <begin position="190"/>
        <end position="208"/>
    </location>
</feature>
<keyword evidence="1" id="KW-0472">Membrane</keyword>
<keyword evidence="1" id="KW-1133">Transmembrane helix</keyword>
<dbReference type="InterPro" id="IPR050879">
    <property type="entry name" value="Acyltransferase_3"/>
</dbReference>
<evidence type="ECO:0000256" key="1">
    <source>
        <dbReference type="SAM" id="Phobius"/>
    </source>
</evidence>
<keyword evidence="3" id="KW-0012">Acyltransferase</keyword>
<reference evidence="3 4" key="1">
    <citation type="submission" date="2019-01" db="EMBL/GenBank/DDBJ databases">
        <title>Novel species of Nocardioides.</title>
        <authorList>
            <person name="Liu Q."/>
            <person name="Xin Y.-H."/>
        </authorList>
    </citation>
    <scope>NUCLEOTIDE SEQUENCE [LARGE SCALE GENOMIC DNA]</scope>
    <source>
        <strain evidence="3 4">HLT3-15</strain>
    </source>
</reference>
<dbReference type="EMBL" id="SDWS01000001">
    <property type="protein sequence ID" value="RYB96109.1"/>
    <property type="molecule type" value="Genomic_DNA"/>
</dbReference>
<dbReference type="GO" id="GO:0009103">
    <property type="term" value="P:lipopolysaccharide biosynthetic process"/>
    <property type="evidence" value="ECO:0007669"/>
    <property type="project" value="TreeGrafter"/>
</dbReference>
<feature type="transmembrane region" description="Helical" evidence="1">
    <location>
        <begin position="261"/>
        <end position="279"/>
    </location>
</feature>
<dbReference type="GO" id="GO:0016747">
    <property type="term" value="F:acyltransferase activity, transferring groups other than amino-acyl groups"/>
    <property type="evidence" value="ECO:0007669"/>
    <property type="project" value="InterPro"/>
</dbReference>
<feature type="transmembrane region" description="Helical" evidence="1">
    <location>
        <begin position="28"/>
        <end position="45"/>
    </location>
</feature>